<organism evidence="1 2">
    <name type="scientific">Trichoderma asperellum (strain ATCC 204424 / CBS 433.97 / NBRC 101777)</name>
    <dbReference type="NCBI Taxonomy" id="1042311"/>
    <lineage>
        <taxon>Eukaryota</taxon>
        <taxon>Fungi</taxon>
        <taxon>Dikarya</taxon>
        <taxon>Ascomycota</taxon>
        <taxon>Pezizomycotina</taxon>
        <taxon>Sordariomycetes</taxon>
        <taxon>Hypocreomycetidae</taxon>
        <taxon>Hypocreales</taxon>
        <taxon>Hypocreaceae</taxon>
        <taxon>Trichoderma</taxon>
    </lineage>
</organism>
<dbReference type="EMBL" id="KZ679262">
    <property type="protein sequence ID" value="PTB40595.1"/>
    <property type="molecule type" value="Genomic_DNA"/>
</dbReference>
<proteinExistence type="predicted"/>
<evidence type="ECO:0000313" key="1">
    <source>
        <dbReference type="EMBL" id="PTB40595.1"/>
    </source>
</evidence>
<accession>A0A2T3Z735</accession>
<name>A0A2T3Z735_TRIA4</name>
<gene>
    <name evidence="1" type="ORF">M441DRAFT_58092</name>
</gene>
<reference evidence="1 2" key="1">
    <citation type="submission" date="2016-07" db="EMBL/GenBank/DDBJ databases">
        <title>Multiple horizontal gene transfer events from other fungi enriched the ability of initially mycotrophic Trichoderma (Ascomycota) to feed on dead plant biomass.</title>
        <authorList>
            <consortium name="DOE Joint Genome Institute"/>
            <person name="Aerts A."/>
            <person name="Atanasova L."/>
            <person name="Chenthamara K."/>
            <person name="Zhang J."/>
            <person name="Grujic M."/>
            <person name="Henrissat B."/>
            <person name="Kuo A."/>
            <person name="Salamov A."/>
            <person name="Lipzen A."/>
            <person name="Labutti K."/>
            <person name="Barry K."/>
            <person name="Miao Y."/>
            <person name="Rahimi M.J."/>
            <person name="Shen Q."/>
            <person name="Grigoriev I.V."/>
            <person name="Kubicek C.P."/>
            <person name="Druzhinina I.S."/>
        </authorList>
    </citation>
    <scope>NUCLEOTIDE SEQUENCE [LARGE SCALE GENOMIC DNA]</scope>
    <source>
        <strain evidence="1 2">CBS 433.97</strain>
    </source>
</reference>
<dbReference type="Proteomes" id="UP000240493">
    <property type="component" value="Unassembled WGS sequence"/>
</dbReference>
<dbReference type="AlphaFoldDB" id="A0A2T3Z735"/>
<sequence length="173" mass="18674">MCCVGALHSNFNRSTKACLHVSLGVMHLDRQCSAFFLSSFHAKRTTGFHIHRVSLHAAKTAFSSSTVDPEPATAPPDPPAVRCLERLAAKKKERVHWIGLGLAGTLSARKHQSASYQSTEGRIDSVQIPTVHCTLSVDVDAELMPRGRFLCTPSPASKTGAKCLLQKGFALHG</sequence>
<evidence type="ECO:0000313" key="2">
    <source>
        <dbReference type="Proteomes" id="UP000240493"/>
    </source>
</evidence>
<keyword evidence="2" id="KW-1185">Reference proteome</keyword>
<protein>
    <submittedName>
        <fullName evidence="1">Uncharacterized protein</fullName>
    </submittedName>
</protein>